<proteinExistence type="predicted"/>
<organism evidence="1 2">
    <name type="scientific">Halolactibacillus alkaliphilus</name>
    <dbReference type="NCBI Taxonomy" id="442899"/>
    <lineage>
        <taxon>Bacteria</taxon>
        <taxon>Bacillati</taxon>
        <taxon>Bacillota</taxon>
        <taxon>Bacilli</taxon>
        <taxon>Bacillales</taxon>
        <taxon>Bacillaceae</taxon>
        <taxon>Halolactibacillus</taxon>
    </lineage>
</organism>
<dbReference type="STRING" id="442899.SAMN05720591_10746"/>
<sequence>MTLLTLIIIQGLLCTLSLTMILYDTEKQFSSLELTQLTHHSLHQMTYQTVINHLTMHEAISELPNPLHFPHGHATYAIHTIEDQHLLYIESSTEPHYRVRRYYPVNKALLAY</sequence>
<name>A0A511X2T4_9BACI</name>
<dbReference type="OrthoDB" id="9950651at2"/>
<protein>
    <recommendedName>
        <fullName evidence="3">Competence protein ComG</fullName>
    </recommendedName>
</protein>
<evidence type="ECO:0000313" key="2">
    <source>
        <dbReference type="Proteomes" id="UP000321400"/>
    </source>
</evidence>
<gene>
    <name evidence="1" type="ORF">HAL01_17200</name>
</gene>
<evidence type="ECO:0000313" key="1">
    <source>
        <dbReference type="EMBL" id="GEN57256.1"/>
    </source>
</evidence>
<accession>A0A511X2T4</accession>
<keyword evidence="2" id="KW-1185">Reference proteome</keyword>
<dbReference type="Proteomes" id="UP000321400">
    <property type="component" value="Unassembled WGS sequence"/>
</dbReference>
<evidence type="ECO:0008006" key="3">
    <source>
        <dbReference type="Google" id="ProtNLM"/>
    </source>
</evidence>
<reference evidence="1 2" key="1">
    <citation type="submission" date="2019-07" db="EMBL/GenBank/DDBJ databases">
        <title>Whole genome shotgun sequence of Halolactibacillus alkaliphilus NBRC 103919.</title>
        <authorList>
            <person name="Hosoyama A."/>
            <person name="Uohara A."/>
            <person name="Ohji S."/>
            <person name="Ichikawa N."/>
        </authorList>
    </citation>
    <scope>NUCLEOTIDE SEQUENCE [LARGE SCALE GENOMIC DNA]</scope>
    <source>
        <strain evidence="1 2">NBRC 103919</strain>
    </source>
</reference>
<comment type="caution">
    <text evidence="1">The sequence shown here is derived from an EMBL/GenBank/DDBJ whole genome shotgun (WGS) entry which is preliminary data.</text>
</comment>
<dbReference type="EMBL" id="BJYE01000021">
    <property type="protein sequence ID" value="GEN57256.1"/>
    <property type="molecule type" value="Genomic_DNA"/>
</dbReference>
<dbReference type="RefSeq" id="WP_089800733.1">
    <property type="nucleotide sequence ID" value="NZ_BJYE01000021.1"/>
</dbReference>
<dbReference type="AlphaFoldDB" id="A0A511X2T4"/>